<comment type="caution">
    <text evidence="1">The sequence shown here is derived from an EMBL/GenBank/DDBJ whole genome shotgun (WGS) entry which is preliminary data.</text>
</comment>
<evidence type="ECO:0000313" key="1">
    <source>
        <dbReference type="EMBL" id="MPM38508.1"/>
    </source>
</evidence>
<gene>
    <name evidence="1" type="ORF">SDC9_85137</name>
</gene>
<accession>A0A644ZDX4</accession>
<proteinExistence type="predicted"/>
<sequence length="162" mass="17549">MGYIGSGTFCCQRCSSGVGKQVENLWRLHASAFIDLCNFGCVFVYVVPVGGLLREESHMLERCESQAHLYIQPSFFVGDLPLVGHVLEPVPGSGIFLTCASESCSCGEFGVGSCKPLLLGHGFVPQGFWLGPDKEIGSKPLQLLKRSRVNQLIVTPFGGRLQ</sequence>
<dbReference type="EMBL" id="VSSQ01008309">
    <property type="protein sequence ID" value="MPM38508.1"/>
    <property type="molecule type" value="Genomic_DNA"/>
</dbReference>
<dbReference type="AlphaFoldDB" id="A0A644ZDX4"/>
<protein>
    <submittedName>
        <fullName evidence="1">Uncharacterized protein</fullName>
    </submittedName>
</protein>
<reference evidence="1" key="1">
    <citation type="submission" date="2019-08" db="EMBL/GenBank/DDBJ databases">
        <authorList>
            <person name="Kucharzyk K."/>
            <person name="Murdoch R.W."/>
            <person name="Higgins S."/>
            <person name="Loffler F."/>
        </authorList>
    </citation>
    <scope>NUCLEOTIDE SEQUENCE</scope>
</reference>
<name>A0A644ZDX4_9ZZZZ</name>
<organism evidence="1">
    <name type="scientific">bioreactor metagenome</name>
    <dbReference type="NCBI Taxonomy" id="1076179"/>
    <lineage>
        <taxon>unclassified sequences</taxon>
        <taxon>metagenomes</taxon>
        <taxon>ecological metagenomes</taxon>
    </lineage>
</organism>